<dbReference type="InterPro" id="IPR000528">
    <property type="entry name" value="Plant_nsLTP"/>
</dbReference>
<reference evidence="4" key="1">
    <citation type="journal article" date="2018" name="DNA Res.">
        <title>Multiple hybrid de novo genome assembly of finger millet, an orphan allotetraploid crop.</title>
        <authorList>
            <person name="Hatakeyama M."/>
            <person name="Aluri S."/>
            <person name="Balachadran M.T."/>
            <person name="Sivarajan S.R."/>
            <person name="Patrignani A."/>
            <person name="Gruter S."/>
            <person name="Poveda L."/>
            <person name="Shimizu-Inatsugi R."/>
            <person name="Baeten J."/>
            <person name="Francoijs K.J."/>
            <person name="Nataraja K.N."/>
            <person name="Reddy Y.A.N."/>
            <person name="Phadnis S."/>
            <person name="Ravikumar R.L."/>
            <person name="Schlapbach R."/>
            <person name="Sreeman S.M."/>
            <person name="Shimizu K.K."/>
        </authorList>
    </citation>
    <scope>NUCLEOTIDE SEQUENCE</scope>
</reference>
<feature type="domain" description="Bifunctional inhibitor/plant lipid transfer protein/seed storage helical" evidence="3">
    <location>
        <begin position="25"/>
        <end position="111"/>
    </location>
</feature>
<dbReference type="Gene3D" id="1.10.110.10">
    <property type="entry name" value="Plant lipid-transfer and hydrophobic proteins"/>
    <property type="match status" value="1"/>
</dbReference>
<dbReference type="PANTHER" id="PTHR33076">
    <property type="entry name" value="NON-SPECIFIC LIPID-TRANSFER PROTEIN 2-RELATED"/>
    <property type="match status" value="1"/>
</dbReference>
<dbReference type="CDD" id="cd01960">
    <property type="entry name" value="nsLTP1"/>
    <property type="match status" value="1"/>
</dbReference>
<evidence type="ECO:0000259" key="3">
    <source>
        <dbReference type="SMART" id="SM00499"/>
    </source>
</evidence>
<reference evidence="4" key="2">
    <citation type="submission" date="2021-12" db="EMBL/GenBank/DDBJ databases">
        <title>Resequencing data analysis of finger millet.</title>
        <authorList>
            <person name="Hatakeyama M."/>
            <person name="Aluri S."/>
            <person name="Balachadran M.T."/>
            <person name="Sivarajan S.R."/>
            <person name="Poveda L."/>
            <person name="Shimizu-Inatsugi R."/>
            <person name="Schlapbach R."/>
            <person name="Sreeman S.M."/>
            <person name="Shimizu K.K."/>
        </authorList>
    </citation>
    <scope>NUCLEOTIDE SEQUENCE</scope>
</reference>
<dbReference type="GO" id="GO:0008289">
    <property type="term" value="F:lipid binding"/>
    <property type="evidence" value="ECO:0007669"/>
    <property type="project" value="UniProtKB-KW"/>
</dbReference>
<dbReference type="EMBL" id="BQKI01000081">
    <property type="protein sequence ID" value="GJN29595.1"/>
    <property type="molecule type" value="Genomic_DNA"/>
</dbReference>
<feature type="chain" id="PRO_5043663457" description="Non-specific lipid-transfer protein" evidence="2">
    <location>
        <begin position="20"/>
        <end position="113"/>
    </location>
</feature>
<comment type="function">
    <text evidence="1">Plant non-specific lipid-transfer proteins transfer phospholipids as well as galactolipids across membranes. May play a role in wax or cutin deposition in the cell walls of expanding epidermal cells and certain secretory tissues.</text>
</comment>
<accession>A0AAV5F5J6</accession>
<keyword evidence="2" id="KW-0732">Signal</keyword>
<dbReference type="InterPro" id="IPR016140">
    <property type="entry name" value="Bifunc_inhib/LTP/seed_store"/>
</dbReference>
<dbReference type="AlphaFoldDB" id="A0AAV5F5J6"/>
<keyword evidence="5" id="KW-1185">Reference proteome</keyword>
<evidence type="ECO:0000313" key="4">
    <source>
        <dbReference type="EMBL" id="GJN29595.1"/>
    </source>
</evidence>
<feature type="signal peptide" evidence="2">
    <location>
        <begin position="1"/>
        <end position="19"/>
    </location>
</feature>
<organism evidence="4 5">
    <name type="scientific">Eleusine coracana subsp. coracana</name>
    <dbReference type="NCBI Taxonomy" id="191504"/>
    <lineage>
        <taxon>Eukaryota</taxon>
        <taxon>Viridiplantae</taxon>
        <taxon>Streptophyta</taxon>
        <taxon>Embryophyta</taxon>
        <taxon>Tracheophyta</taxon>
        <taxon>Spermatophyta</taxon>
        <taxon>Magnoliopsida</taxon>
        <taxon>Liliopsida</taxon>
        <taxon>Poales</taxon>
        <taxon>Poaceae</taxon>
        <taxon>PACMAD clade</taxon>
        <taxon>Chloridoideae</taxon>
        <taxon>Cynodonteae</taxon>
        <taxon>Eleusininae</taxon>
        <taxon>Eleusine</taxon>
    </lineage>
</organism>
<dbReference type="SUPFAM" id="SSF47699">
    <property type="entry name" value="Bifunctional inhibitor/lipid-transfer protein/seed storage 2S albumin"/>
    <property type="match status" value="1"/>
</dbReference>
<comment type="similarity">
    <text evidence="1">Belongs to the plant LTP family.</text>
</comment>
<proteinExistence type="inferred from homology"/>
<evidence type="ECO:0000313" key="5">
    <source>
        <dbReference type="Proteomes" id="UP001054889"/>
    </source>
</evidence>
<dbReference type="Proteomes" id="UP001054889">
    <property type="component" value="Unassembled WGS sequence"/>
</dbReference>
<gene>
    <name evidence="4" type="primary">gb17835</name>
    <name evidence="4" type="ORF">PR202_gb17835</name>
</gene>
<keyword evidence="1" id="KW-0813">Transport</keyword>
<dbReference type="GO" id="GO:0006869">
    <property type="term" value="P:lipid transport"/>
    <property type="evidence" value="ECO:0007669"/>
    <property type="project" value="InterPro"/>
</dbReference>
<evidence type="ECO:0000256" key="1">
    <source>
        <dbReference type="RuleBase" id="RU000628"/>
    </source>
</evidence>
<dbReference type="SMART" id="SM00499">
    <property type="entry name" value="AAI"/>
    <property type="match status" value="1"/>
</dbReference>
<comment type="caution">
    <text evidence="4">The sequence shown here is derived from an EMBL/GenBank/DDBJ whole genome shotgun (WGS) entry which is preliminary data.</text>
</comment>
<keyword evidence="1" id="KW-0446">Lipid-binding</keyword>
<sequence length="113" mass="11507">MAIAATVAIVVLAAGPAAAVPDDDCDVAQQAFSECVTYVVGIETSVSPRCCTALVDVKDLGASLPQRQALCRCILSEMLAAGQVVSSRAAQLPGACKVQVGFIPTSSDFDCST</sequence>
<dbReference type="InterPro" id="IPR036312">
    <property type="entry name" value="Bifun_inhib/LTP/seed_sf"/>
</dbReference>
<dbReference type="PRINTS" id="PR00382">
    <property type="entry name" value="LIPIDTRNSFER"/>
</dbReference>
<dbReference type="Pfam" id="PF00234">
    <property type="entry name" value="Tryp_alpha_amyl"/>
    <property type="match status" value="1"/>
</dbReference>
<name>A0AAV5F5J6_ELECO</name>
<evidence type="ECO:0000256" key="2">
    <source>
        <dbReference type="SAM" id="SignalP"/>
    </source>
</evidence>
<protein>
    <recommendedName>
        <fullName evidence="1">Non-specific lipid-transfer protein</fullName>
    </recommendedName>
</protein>